<evidence type="ECO:0000313" key="3">
    <source>
        <dbReference type="Proteomes" id="UP000078237"/>
    </source>
</evidence>
<reference evidence="2 3" key="1">
    <citation type="journal article" date="2016" name="Genome Announc.">
        <title>Genome Sequence of Madurella mycetomatis mm55, Isolated from a Human Mycetoma Case in Sudan.</title>
        <authorList>
            <person name="Smit S."/>
            <person name="Derks M.F."/>
            <person name="Bervoets S."/>
            <person name="Fahal A."/>
            <person name="van Leeuwen W."/>
            <person name="van Belkum A."/>
            <person name="van de Sande W.W."/>
        </authorList>
    </citation>
    <scope>NUCLEOTIDE SEQUENCE [LARGE SCALE GENOMIC DNA]</scope>
    <source>
        <strain evidence="3">mm55</strain>
    </source>
</reference>
<comment type="caution">
    <text evidence="2">The sequence shown here is derived from an EMBL/GenBank/DDBJ whole genome shotgun (WGS) entry which is preliminary data.</text>
</comment>
<evidence type="ECO:0000313" key="2">
    <source>
        <dbReference type="EMBL" id="KXX81173.1"/>
    </source>
</evidence>
<feature type="transmembrane region" description="Helical" evidence="1">
    <location>
        <begin position="84"/>
        <end position="104"/>
    </location>
</feature>
<dbReference type="AlphaFoldDB" id="A0A175WC14"/>
<dbReference type="OrthoDB" id="440424at2759"/>
<evidence type="ECO:0000256" key="1">
    <source>
        <dbReference type="SAM" id="Phobius"/>
    </source>
</evidence>
<feature type="transmembrane region" description="Helical" evidence="1">
    <location>
        <begin position="110"/>
        <end position="135"/>
    </location>
</feature>
<gene>
    <name evidence="2" type="ORF">MMYC01_201578</name>
</gene>
<sequence length="139" mass="14421">MVAIEKFVADRLPVVAMMASGSRDDGLGAWFAKHWAQPPKAMLILPQDVIIAFLAFVITYCLVCIIILGLGFGPSGVAAGSCAAAFQSVMYGAFTPAGGVFATLTSMAMLGWLMPAALFMALVFATGVAAVVWVCGVGR</sequence>
<protein>
    <submittedName>
        <fullName evidence="2">Uncharacterized protein</fullName>
    </submittedName>
</protein>
<dbReference type="EMBL" id="LCTW02000041">
    <property type="protein sequence ID" value="KXX81173.1"/>
    <property type="molecule type" value="Genomic_DNA"/>
</dbReference>
<keyword evidence="1" id="KW-1133">Transmembrane helix</keyword>
<dbReference type="VEuPathDB" id="FungiDB:MMYC01_201578"/>
<organism evidence="2 3">
    <name type="scientific">Madurella mycetomatis</name>
    <dbReference type="NCBI Taxonomy" id="100816"/>
    <lineage>
        <taxon>Eukaryota</taxon>
        <taxon>Fungi</taxon>
        <taxon>Dikarya</taxon>
        <taxon>Ascomycota</taxon>
        <taxon>Pezizomycotina</taxon>
        <taxon>Sordariomycetes</taxon>
        <taxon>Sordariomycetidae</taxon>
        <taxon>Sordariales</taxon>
        <taxon>Sordariales incertae sedis</taxon>
        <taxon>Madurella</taxon>
    </lineage>
</organism>
<accession>A0A175WC14</accession>
<name>A0A175WC14_9PEZI</name>
<proteinExistence type="predicted"/>
<dbReference type="Proteomes" id="UP000078237">
    <property type="component" value="Unassembled WGS sequence"/>
</dbReference>
<dbReference type="Gene3D" id="6.10.110.10">
    <property type="match status" value="1"/>
</dbReference>
<keyword evidence="1" id="KW-0812">Transmembrane</keyword>
<dbReference type="InterPro" id="IPR038213">
    <property type="entry name" value="IFI6/IFI27-like_sf"/>
</dbReference>
<keyword evidence="1" id="KW-0472">Membrane</keyword>
<feature type="transmembrane region" description="Helical" evidence="1">
    <location>
        <begin position="49"/>
        <end position="72"/>
    </location>
</feature>
<keyword evidence="3" id="KW-1185">Reference proteome</keyword>